<proteinExistence type="predicted"/>
<dbReference type="EMBL" id="CM047904">
    <property type="protein sequence ID" value="KAJ0090206.1"/>
    <property type="molecule type" value="Genomic_DNA"/>
</dbReference>
<gene>
    <name evidence="1" type="ORF">Patl1_13852</name>
</gene>
<evidence type="ECO:0000313" key="2">
    <source>
        <dbReference type="Proteomes" id="UP001164250"/>
    </source>
</evidence>
<dbReference type="Proteomes" id="UP001164250">
    <property type="component" value="Chromosome 8"/>
</dbReference>
<name>A0ACC1AU40_9ROSI</name>
<accession>A0ACC1AU40</accession>
<protein>
    <submittedName>
        <fullName evidence="1">Uncharacterized protein</fullName>
    </submittedName>
</protein>
<sequence length="337" mass="37966">MALQHAEIVSLSKSVPETAINGDEPPPPYVLKQSVFGSIDICPPNGPFPVIDISLFSPSSSASQAHVHKELEKLRSALISGCIQVIGHGISSSFLDKVRELGKQFFELPMEEKQKYARPTNQIEGYGSNMIISENQVLDWSDRPSLWVFPQDTRNLHFWPQNPIGFREMLNEYAEKVKFVEQTLYKAITKSLNLEENSFLNMIGERAPVRARFNFYPLCSRPDLVLGVKPHTDRGGITILLQDKEVEGLQVRVDGKWFKIMSNGIFKSPLHRVVTNTEKLRMSVAVVSEAVVDKEIGAMEGLVNEERPRLYKNVKNFGAVAYESYQNEQIAMDAIKA</sequence>
<evidence type="ECO:0000313" key="1">
    <source>
        <dbReference type="EMBL" id="KAJ0090206.1"/>
    </source>
</evidence>
<organism evidence="1 2">
    <name type="scientific">Pistacia atlantica</name>
    <dbReference type="NCBI Taxonomy" id="434234"/>
    <lineage>
        <taxon>Eukaryota</taxon>
        <taxon>Viridiplantae</taxon>
        <taxon>Streptophyta</taxon>
        <taxon>Embryophyta</taxon>
        <taxon>Tracheophyta</taxon>
        <taxon>Spermatophyta</taxon>
        <taxon>Magnoliopsida</taxon>
        <taxon>eudicotyledons</taxon>
        <taxon>Gunneridae</taxon>
        <taxon>Pentapetalae</taxon>
        <taxon>rosids</taxon>
        <taxon>malvids</taxon>
        <taxon>Sapindales</taxon>
        <taxon>Anacardiaceae</taxon>
        <taxon>Pistacia</taxon>
    </lineage>
</organism>
<reference evidence="2" key="1">
    <citation type="journal article" date="2023" name="G3 (Bethesda)">
        <title>Genome assembly and association tests identify interacting loci associated with vigor, precocity, and sex in interspecific pistachio rootstocks.</title>
        <authorList>
            <person name="Palmer W."/>
            <person name="Jacygrad E."/>
            <person name="Sagayaradj S."/>
            <person name="Cavanaugh K."/>
            <person name="Han R."/>
            <person name="Bertier L."/>
            <person name="Beede B."/>
            <person name="Kafkas S."/>
            <person name="Golino D."/>
            <person name="Preece J."/>
            <person name="Michelmore R."/>
        </authorList>
    </citation>
    <scope>NUCLEOTIDE SEQUENCE [LARGE SCALE GENOMIC DNA]</scope>
</reference>
<comment type="caution">
    <text evidence="1">The sequence shown here is derived from an EMBL/GenBank/DDBJ whole genome shotgun (WGS) entry which is preliminary data.</text>
</comment>
<keyword evidence="2" id="KW-1185">Reference proteome</keyword>